<evidence type="ECO:0000313" key="8">
    <source>
        <dbReference type="EMBL" id="CAH0599407.1"/>
    </source>
</evidence>
<sequence length="393" mass="44089">MYNLNKNITMLVFVLICGFFVFVNSQGTVCVHKQSGETGMCMLLSKCPTAKHDKRYHIKPQFCGDNFTLDHDTEEICCLQNDLITRIDETIISALGDDGLCLVYQPIRREPKEPLQQGKKAWEMCLKYQEEYYELKRNDTLSIGAGGVFADKGEFPHMALLGYGKNFSEAEFNCGGSLISDRFLLTAAHCRYSAGLGFVSYAVFGIKYRNETKLKLNKNIYGVKKIIKHPLYKPPKKYNDIALLEMDRPVTFDLLVFPACLHVGDPVDDTRAYGTGWGDLGYSMGLAEALQSIPLWKVTDETCKLRFSAYKRLLPDGIDDETQICYGDDGTPRDTCEGDSGGPLQIMSKYISCMYIIIGVTSFGFTICGEVGSPGVYTRVSNYVPWIESIVWS</sequence>
<feature type="domain" description="Peptidase S1" evidence="7">
    <location>
        <begin position="144"/>
        <end position="392"/>
    </location>
</feature>
<dbReference type="PANTHER" id="PTHR24260:SF147">
    <property type="entry name" value="EG:BACR7A4.3 PROTEIN-RELATED"/>
    <property type="match status" value="1"/>
</dbReference>
<dbReference type="InterPro" id="IPR001314">
    <property type="entry name" value="Peptidase_S1A"/>
</dbReference>
<dbReference type="Gene3D" id="2.40.10.10">
    <property type="entry name" value="Trypsin-like serine proteases"/>
    <property type="match status" value="2"/>
</dbReference>
<dbReference type="FunFam" id="2.40.10.10:FF:000028">
    <property type="entry name" value="Serine protease easter"/>
    <property type="match status" value="1"/>
</dbReference>
<dbReference type="InterPro" id="IPR001254">
    <property type="entry name" value="Trypsin_dom"/>
</dbReference>
<feature type="signal peptide" evidence="6">
    <location>
        <begin position="1"/>
        <end position="25"/>
    </location>
</feature>
<evidence type="ECO:0000256" key="5">
    <source>
        <dbReference type="RuleBase" id="RU363034"/>
    </source>
</evidence>
<keyword evidence="5" id="KW-0720">Serine protease</keyword>
<name>A0A9P0BVQ7_CHRIL</name>
<dbReference type="InterPro" id="IPR018114">
    <property type="entry name" value="TRYPSIN_HIS"/>
</dbReference>
<evidence type="ECO:0000256" key="1">
    <source>
        <dbReference type="ARBA" id="ARBA00022729"/>
    </source>
</evidence>
<organism evidence="8 9">
    <name type="scientific">Chrysodeixis includens</name>
    <name type="common">Soybean looper</name>
    <name type="synonym">Pseudoplusia includens</name>
    <dbReference type="NCBI Taxonomy" id="689277"/>
    <lineage>
        <taxon>Eukaryota</taxon>
        <taxon>Metazoa</taxon>
        <taxon>Ecdysozoa</taxon>
        <taxon>Arthropoda</taxon>
        <taxon>Hexapoda</taxon>
        <taxon>Insecta</taxon>
        <taxon>Pterygota</taxon>
        <taxon>Neoptera</taxon>
        <taxon>Endopterygota</taxon>
        <taxon>Lepidoptera</taxon>
        <taxon>Glossata</taxon>
        <taxon>Ditrysia</taxon>
        <taxon>Noctuoidea</taxon>
        <taxon>Noctuidae</taxon>
        <taxon>Plusiinae</taxon>
        <taxon>Chrysodeixis</taxon>
    </lineage>
</organism>
<keyword evidence="9" id="KW-1185">Reference proteome</keyword>
<keyword evidence="5" id="KW-0645">Protease</keyword>
<evidence type="ECO:0000256" key="6">
    <source>
        <dbReference type="SAM" id="SignalP"/>
    </source>
</evidence>
<dbReference type="PRINTS" id="PR00722">
    <property type="entry name" value="CHYMOTRYPSIN"/>
</dbReference>
<dbReference type="PROSITE" id="PS50240">
    <property type="entry name" value="TRYPSIN_DOM"/>
    <property type="match status" value="1"/>
</dbReference>
<keyword evidence="2" id="KW-1015">Disulfide bond</keyword>
<dbReference type="OrthoDB" id="5775647at2759"/>
<evidence type="ECO:0000313" key="9">
    <source>
        <dbReference type="Proteomes" id="UP001154114"/>
    </source>
</evidence>
<dbReference type="EMBL" id="LR824031">
    <property type="protein sequence ID" value="CAH0599407.1"/>
    <property type="molecule type" value="Genomic_DNA"/>
</dbReference>
<evidence type="ECO:0000256" key="2">
    <source>
        <dbReference type="ARBA" id="ARBA00023157"/>
    </source>
</evidence>
<accession>A0A9P0BVQ7</accession>
<dbReference type="AlphaFoldDB" id="A0A9P0BVQ7"/>
<protein>
    <recommendedName>
        <fullName evidence="7">Peptidase S1 domain-containing protein</fullName>
    </recommendedName>
</protein>
<dbReference type="InterPro" id="IPR033116">
    <property type="entry name" value="TRYPSIN_SER"/>
</dbReference>
<dbReference type="PANTHER" id="PTHR24260">
    <property type="match status" value="1"/>
</dbReference>
<feature type="chain" id="PRO_5040187558" description="Peptidase S1 domain-containing protein" evidence="6">
    <location>
        <begin position="26"/>
        <end position="393"/>
    </location>
</feature>
<reference evidence="8" key="1">
    <citation type="submission" date="2021-12" db="EMBL/GenBank/DDBJ databases">
        <authorList>
            <person name="King R."/>
        </authorList>
    </citation>
    <scope>NUCLEOTIDE SEQUENCE</scope>
</reference>
<dbReference type="InterPro" id="IPR009003">
    <property type="entry name" value="Peptidase_S1_PA"/>
</dbReference>
<dbReference type="PROSITE" id="PS00135">
    <property type="entry name" value="TRYPSIN_SER"/>
    <property type="match status" value="1"/>
</dbReference>
<dbReference type="GO" id="GO:0004252">
    <property type="term" value="F:serine-type endopeptidase activity"/>
    <property type="evidence" value="ECO:0007669"/>
    <property type="project" value="InterPro"/>
</dbReference>
<dbReference type="InterPro" id="IPR043504">
    <property type="entry name" value="Peptidase_S1_PA_chymotrypsin"/>
</dbReference>
<keyword evidence="1 6" id="KW-0732">Signal</keyword>
<dbReference type="InterPro" id="IPR051333">
    <property type="entry name" value="CLIP_Serine_Protease"/>
</dbReference>
<evidence type="ECO:0000256" key="3">
    <source>
        <dbReference type="ARBA" id="ARBA00023180"/>
    </source>
</evidence>
<gene>
    <name evidence="8" type="ORF">CINC_LOCUS8708</name>
</gene>
<dbReference type="GO" id="GO:0006508">
    <property type="term" value="P:proteolysis"/>
    <property type="evidence" value="ECO:0007669"/>
    <property type="project" value="UniProtKB-KW"/>
</dbReference>
<keyword evidence="5" id="KW-0378">Hydrolase</keyword>
<keyword evidence="3" id="KW-0325">Glycoprotein</keyword>
<comment type="similarity">
    <text evidence="4">Belongs to the peptidase S1 family. CLIP subfamily.</text>
</comment>
<dbReference type="Pfam" id="PF00089">
    <property type="entry name" value="Trypsin"/>
    <property type="match status" value="1"/>
</dbReference>
<dbReference type="Proteomes" id="UP001154114">
    <property type="component" value="Chromosome 28"/>
</dbReference>
<proteinExistence type="inferred from homology"/>
<evidence type="ECO:0000256" key="4">
    <source>
        <dbReference type="ARBA" id="ARBA00024195"/>
    </source>
</evidence>
<dbReference type="CDD" id="cd00190">
    <property type="entry name" value="Tryp_SPc"/>
    <property type="match status" value="1"/>
</dbReference>
<dbReference type="SUPFAM" id="SSF50494">
    <property type="entry name" value="Trypsin-like serine proteases"/>
    <property type="match status" value="1"/>
</dbReference>
<dbReference type="SMART" id="SM00020">
    <property type="entry name" value="Tryp_SPc"/>
    <property type="match status" value="1"/>
</dbReference>
<evidence type="ECO:0000259" key="7">
    <source>
        <dbReference type="PROSITE" id="PS50240"/>
    </source>
</evidence>
<dbReference type="PROSITE" id="PS00134">
    <property type="entry name" value="TRYPSIN_HIS"/>
    <property type="match status" value="1"/>
</dbReference>